<organism evidence="1 2">
    <name type="scientific">Paxillus rubicundulus Ve08.2h10</name>
    <dbReference type="NCBI Taxonomy" id="930991"/>
    <lineage>
        <taxon>Eukaryota</taxon>
        <taxon>Fungi</taxon>
        <taxon>Dikarya</taxon>
        <taxon>Basidiomycota</taxon>
        <taxon>Agaricomycotina</taxon>
        <taxon>Agaricomycetes</taxon>
        <taxon>Agaricomycetidae</taxon>
        <taxon>Boletales</taxon>
        <taxon>Paxilineae</taxon>
        <taxon>Paxillaceae</taxon>
        <taxon>Paxillus</taxon>
    </lineage>
</organism>
<dbReference type="HOGENOM" id="CLU_003703_4_4_1"/>
<name>A0A0D0DCM0_9AGAM</name>
<dbReference type="OrthoDB" id="3257613at2759"/>
<dbReference type="InParanoid" id="A0A0D0DCM0"/>
<dbReference type="Proteomes" id="UP000054538">
    <property type="component" value="Unassembled WGS sequence"/>
</dbReference>
<accession>A0A0D0DCM0</accession>
<reference evidence="2" key="2">
    <citation type="submission" date="2015-01" db="EMBL/GenBank/DDBJ databases">
        <title>Evolutionary Origins and Diversification of the Mycorrhizal Mutualists.</title>
        <authorList>
            <consortium name="DOE Joint Genome Institute"/>
            <consortium name="Mycorrhizal Genomics Consortium"/>
            <person name="Kohler A."/>
            <person name="Kuo A."/>
            <person name="Nagy L.G."/>
            <person name="Floudas D."/>
            <person name="Copeland A."/>
            <person name="Barry K.W."/>
            <person name="Cichocki N."/>
            <person name="Veneault-Fourrey C."/>
            <person name="LaButti K."/>
            <person name="Lindquist E.A."/>
            <person name="Lipzen A."/>
            <person name="Lundell T."/>
            <person name="Morin E."/>
            <person name="Murat C."/>
            <person name="Riley R."/>
            <person name="Ohm R."/>
            <person name="Sun H."/>
            <person name="Tunlid A."/>
            <person name="Henrissat B."/>
            <person name="Grigoriev I.V."/>
            <person name="Hibbett D.S."/>
            <person name="Martin F."/>
        </authorList>
    </citation>
    <scope>NUCLEOTIDE SEQUENCE [LARGE SCALE GENOMIC DNA]</scope>
    <source>
        <strain evidence="2">Ve08.2h10</strain>
    </source>
</reference>
<dbReference type="AlphaFoldDB" id="A0A0D0DCM0"/>
<sequence>IMDGNFNAEHMHDKKPHDQVSLMDCKGYMVGWEKYHDYLKAAKDTPKRSDCNNHWAVNQANHQEIFQFLIFLDT</sequence>
<evidence type="ECO:0000313" key="2">
    <source>
        <dbReference type="Proteomes" id="UP000054538"/>
    </source>
</evidence>
<protein>
    <submittedName>
        <fullName evidence="1">Unplaced genomic scaffold scaffold_3513, whole genome shotgun sequence</fullName>
    </submittedName>
</protein>
<reference evidence="1 2" key="1">
    <citation type="submission" date="2014-04" db="EMBL/GenBank/DDBJ databases">
        <authorList>
            <consortium name="DOE Joint Genome Institute"/>
            <person name="Kuo A."/>
            <person name="Kohler A."/>
            <person name="Jargeat P."/>
            <person name="Nagy L.G."/>
            <person name="Floudas D."/>
            <person name="Copeland A."/>
            <person name="Barry K.W."/>
            <person name="Cichocki N."/>
            <person name="Veneault-Fourrey C."/>
            <person name="LaButti K."/>
            <person name="Lindquist E.A."/>
            <person name="Lipzen A."/>
            <person name="Lundell T."/>
            <person name="Morin E."/>
            <person name="Murat C."/>
            <person name="Sun H."/>
            <person name="Tunlid A."/>
            <person name="Henrissat B."/>
            <person name="Grigoriev I.V."/>
            <person name="Hibbett D.S."/>
            <person name="Martin F."/>
            <person name="Nordberg H.P."/>
            <person name="Cantor M.N."/>
            <person name="Hua S.X."/>
        </authorList>
    </citation>
    <scope>NUCLEOTIDE SEQUENCE [LARGE SCALE GENOMIC DNA]</scope>
    <source>
        <strain evidence="1 2">Ve08.2h10</strain>
    </source>
</reference>
<evidence type="ECO:0000313" key="1">
    <source>
        <dbReference type="EMBL" id="KIK75115.1"/>
    </source>
</evidence>
<proteinExistence type="predicted"/>
<feature type="non-terminal residue" evidence="1">
    <location>
        <position position="1"/>
    </location>
</feature>
<dbReference type="EMBL" id="KN828335">
    <property type="protein sequence ID" value="KIK75115.1"/>
    <property type="molecule type" value="Genomic_DNA"/>
</dbReference>
<keyword evidence="2" id="KW-1185">Reference proteome</keyword>
<gene>
    <name evidence="1" type="ORF">PAXRUDRAFT_173774</name>
</gene>